<protein>
    <recommendedName>
        <fullName evidence="3">Major facilitator superfamily (MFS) profile domain-containing protein</fullName>
    </recommendedName>
</protein>
<keyword evidence="1" id="KW-0472">Membrane</keyword>
<evidence type="ECO:0000313" key="2">
    <source>
        <dbReference type="EMBL" id="GAF86331.1"/>
    </source>
</evidence>
<dbReference type="EMBL" id="BARS01018932">
    <property type="protein sequence ID" value="GAF86331.1"/>
    <property type="molecule type" value="Genomic_DNA"/>
</dbReference>
<keyword evidence="1" id="KW-1133">Transmembrane helix</keyword>
<comment type="caution">
    <text evidence="2">The sequence shown here is derived from an EMBL/GenBank/DDBJ whole genome shotgun (WGS) entry which is preliminary data.</text>
</comment>
<organism evidence="2">
    <name type="scientific">marine sediment metagenome</name>
    <dbReference type="NCBI Taxonomy" id="412755"/>
    <lineage>
        <taxon>unclassified sequences</taxon>
        <taxon>metagenomes</taxon>
        <taxon>ecological metagenomes</taxon>
    </lineage>
</organism>
<evidence type="ECO:0000256" key="1">
    <source>
        <dbReference type="SAM" id="Phobius"/>
    </source>
</evidence>
<proteinExistence type="predicted"/>
<feature type="non-terminal residue" evidence="2">
    <location>
        <position position="1"/>
    </location>
</feature>
<dbReference type="InterPro" id="IPR036259">
    <property type="entry name" value="MFS_trans_sf"/>
</dbReference>
<feature type="transmembrane region" description="Helical" evidence="1">
    <location>
        <begin position="36"/>
        <end position="59"/>
    </location>
</feature>
<reference evidence="2" key="1">
    <citation type="journal article" date="2014" name="Front. Microbiol.">
        <title>High frequency of phylogenetically diverse reductive dehalogenase-homologous genes in deep subseafloor sedimentary metagenomes.</title>
        <authorList>
            <person name="Kawai M."/>
            <person name="Futagami T."/>
            <person name="Toyoda A."/>
            <person name="Takaki Y."/>
            <person name="Nishi S."/>
            <person name="Hori S."/>
            <person name="Arai W."/>
            <person name="Tsubouchi T."/>
            <person name="Morono Y."/>
            <person name="Uchiyama I."/>
            <person name="Ito T."/>
            <person name="Fujiyama A."/>
            <person name="Inagaki F."/>
            <person name="Takami H."/>
        </authorList>
    </citation>
    <scope>NUCLEOTIDE SEQUENCE</scope>
    <source>
        <strain evidence="2">Expedition CK06-06</strain>
    </source>
</reference>
<sequence length="100" mass="10862">ILGIIGTGGAVWNVSAWSFMSTFGEKSKREGSVVGSYMSIAKIGAFFGFILSGIIVQFLNIETLFKIMSVIGISGALLASIYLTDIFNYGKKSIRHHWHG</sequence>
<dbReference type="Gene3D" id="1.20.1250.20">
    <property type="entry name" value="MFS general substrate transporter like domains"/>
    <property type="match status" value="1"/>
</dbReference>
<name>X0TG85_9ZZZZ</name>
<accession>X0TG85</accession>
<gene>
    <name evidence="2" type="ORF">S01H1_30733</name>
</gene>
<dbReference type="SUPFAM" id="SSF103473">
    <property type="entry name" value="MFS general substrate transporter"/>
    <property type="match status" value="1"/>
</dbReference>
<dbReference type="AlphaFoldDB" id="X0TG85"/>
<feature type="transmembrane region" description="Helical" evidence="1">
    <location>
        <begin position="65"/>
        <end position="87"/>
    </location>
</feature>
<keyword evidence="1" id="KW-0812">Transmembrane</keyword>
<evidence type="ECO:0008006" key="3">
    <source>
        <dbReference type="Google" id="ProtNLM"/>
    </source>
</evidence>